<comment type="caution">
    <text evidence="2">The sequence shown here is derived from an EMBL/GenBank/DDBJ whole genome shotgun (WGS) entry which is preliminary data.</text>
</comment>
<organism evidence="2 3">
    <name type="scientific">Sesamum alatum</name>
    <dbReference type="NCBI Taxonomy" id="300844"/>
    <lineage>
        <taxon>Eukaryota</taxon>
        <taxon>Viridiplantae</taxon>
        <taxon>Streptophyta</taxon>
        <taxon>Embryophyta</taxon>
        <taxon>Tracheophyta</taxon>
        <taxon>Spermatophyta</taxon>
        <taxon>Magnoliopsida</taxon>
        <taxon>eudicotyledons</taxon>
        <taxon>Gunneridae</taxon>
        <taxon>Pentapetalae</taxon>
        <taxon>asterids</taxon>
        <taxon>lamiids</taxon>
        <taxon>Lamiales</taxon>
        <taxon>Pedaliaceae</taxon>
        <taxon>Sesamum</taxon>
    </lineage>
</organism>
<feature type="region of interest" description="Disordered" evidence="1">
    <location>
        <begin position="122"/>
        <end position="145"/>
    </location>
</feature>
<reference evidence="2" key="2">
    <citation type="journal article" date="2024" name="Plant">
        <title>Genomic evolution and insights into agronomic trait innovations of Sesamum species.</title>
        <authorList>
            <person name="Miao H."/>
            <person name="Wang L."/>
            <person name="Qu L."/>
            <person name="Liu H."/>
            <person name="Sun Y."/>
            <person name="Le M."/>
            <person name="Wang Q."/>
            <person name="Wei S."/>
            <person name="Zheng Y."/>
            <person name="Lin W."/>
            <person name="Duan Y."/>
            <person name="Cao H."/>
            <person name="Xiong S."/>
            <person name="Wang X."/>
            <person name="Wei L."/>
            <person name="Li C."/>
            <person name="Ma Q."/>
            <person name="Ju M."/>
            <person name="Zhao R."/>
            <person name="Li G."/>
            <person name="Mu C."/>
            <person name="Tian Q."/>
            <person name="Mei H."/>
            <person name="Zhang T."/>
            <person name="Gao T."/>
            <person name="Zhang H."/>
        </authorList>
    </citation>
    <scope>NUCLEOTIDE SEQUENCE</scope>
    <source>
        <strain evidence="2">3651</strain>
    </source>
</reference>
<feature type="compositionally biased region" description="Low complexity" evidence="1">
    <location>
        <begin position="122"/>
        <end position="139"/>
    </location>
</feature>
<accession>A0AAE1YQU0</accession>
<evidence type="ECO:0000313" key="3">
    <source>
        <dbReference type="Proteomes" id="UP001293254"/>
    </source>
</evidence>
<sequence length="145" mass="15781">MEKTFVDALVGHAKADFFRLERKNIYAVMCALYDVNKKHGTKITCDLAFRSQLFDPANYANNDVIDADSKAGNVYDSSNSSSSMWRWMEEFYDIDSDGDSVLPPPGVPRAIGNKTLAIAGSLPSSKSSGATSSTTSNATPIKKEE</sequence>
<keyword evidence="3" id="KW-1185">Reference proteome</keyword>
<protein>
    <submittedName>
        <fullName evidence="2">Uncharacterized protein</fullName>
    </submittedName>
</protein>
<dbReference type="EMBL" id="JACGWO010000002">
    <property type="protein sequence ID" value="KAK4434437.1"/>
    <property type="molecule type" value="Genomic_DNA"/>
</dbReference>
<evidence type="ECO:0000313" key="2">
    <source>
        <dbReference type="EMBL" id="KAK4434437.1"/>
    </source>
</evidence>
<dbReference type="AlphaFoldDB" id="A0AAE1YQU0"/>
<dbReference type="Proteomes" id="UP001293254">
    <property type="component" value="Unassembled WGS sequence"/>
</dbReference>
<proteinExistence type="predicted"/>
<reference evidence="2" key="1">
    <citation type="submission" date="2020-06" db="EMBL/GenBank/DDBJ databases">
        <authorList>
            <person name="Li T."/>
            <person name="Hu X."/>
            <person name="Zhang T."/>
            <person name="Song X."/>
            <person name="Zhang H."/>
            <person name="Dai N."/>
            <person name="Sheng W."/>
            <person name="Hou X."/>
            <person name="Wei L."/>
        </authorList>
    </citation>
    <scope>NUCLEOTIDE SEQUENCE</scope>
    <source>
        <strain evidence="2">3651</strain>
        <tissue evidence="2">Leaf</tissue>
    </source>
</reference>
<name>A0AAE1YQU0_9LAMI</name>
<gene>
    <name evidence="2" type="ORF">Salat_0606500</name>
</gene>
<evidence type="ECO:0000256" key="1">
    <source>
        <dbReference type="SAM" id="MobiDB-lite"/>
    </source>
</evidence>